<sequence length="149" mass="16986">SPDNQLGYTELHSLEVENCGYESDSQEQVILPGTSGIVNSHPQLKQNYVHENEAQNHSVIRPYSSRNENPRPKLNQNDGRGMEQQQQVTRPGLSSNENHRPQLNRNYGHGCEPQQQLVIRPGPSRNVNCQRENTRNVIETTTTRHAWPV</sequence>
<name>A0A164JMQ5_9CRUS</name>
<feature type="region of interest" description="Disordered" evidence="1">
    <location>
        <begin position="51"/>
        <end position="110"/>
    </location>
</feature>
<dbReference type="EMBL" id="LRGB01004271">
    <property type="protein sequence ID" value="KZS02488.1"/>
    <property type="molecule type" value="Genomic_DNA"/>
</dbReference>
<dbReference type="OrthoDB" id="6387584at2759"/>
<evidence type="ECO:0000256" key="1">
    <source>
        <dbReference type="SAM" id="MobiDB-lite"/>
    </source>
</evidence>
<proteinExistence type="predicted"/>
<accession>A0A164JMQ5</accession>
<dbReference type="AlphaFoldDB" id="A0A164JMQ5"/>
<evidence type="ECO:0000313" key="3">
    <source>
        <dbReference type="Proteomes" id="UP000076858"/>
    </source>
</evidence>
<evidence type="ECO:0000313" key="2">
    <source>
        <dbReference type="EMBL" id="KZS02488.1"/>
    </source>
</evidence>
<reference evidence="2 3" key="1">
    <citation type="submission" date="2016-03" db="EMBL/GenBank/DDBJ databases">
        <title>EvidentialGene: Evidence-directed Construction of Genes on Genomes.</title>
        <authorList>
            <person name="Gilbert D.G."/>
            <person name="Choi J.-H."/>
            <person name="Mockaitis K."/>
            <person name="Colbourne J."/>
            <person name="Pfrender M."/>
        </authorList>
    </citation>
    <scope>NUCLEOTIDE SEQUENCE [LARGE SCALE GENOMIC DNA]</scope>
    <source>
        <strain evidence="2 3">Xinb3</strain>
        <tissue evidence="2">Complete organism</tissue>
    </source>
</reference>
<gene>
    <name evidence="2" type="ORF">APZ42_000459</name>
</gene>
<dbReference type="Proteomes" id="UP000076858">
    <property type="component" value="Unassembled WGS sequence"/>
</dbReference>
<feature type="compositionally biased region" description="Polar residues" evidence="1">
    <location>
        <begin position="74"/>
        <end position="105"/>
    </location>
</feature>
<feature type="non-terminal residue" evidence="2">
    <location>
        <position position="1"/>
    </location>
</feature>
<organism evidence="2 3">
    <name type="scientific">Daphnia magna</name>
    <dbReference type="NCBI Taxonomy" id="35525"/>
    <lineage>
        <taxon>Eukaryota</taxon>
        <taxon>Metazoa</taxon>
        <taxon>Ecdysozoa</taxon>
        <taxon>Arthropoda</taxon>
        <taxon>Crustacea</taxon>
        <taxon>Branchiopoda</taxon>
        <taxon>Diplostraca</taxon>
        <taxon>Cladocera</taxon>
        <taxon>Anomopoda</taxon>
        <taxon>Daphniidae</taxon>
        <taxon>Daphnia</taxon>
    </lineage>
</organism>
<comment type="caution">
    <text evidence="2">The sequence shown here is derived from an EMBL/GenBank/DDBJ whole genome shotgun (WGS) entry which is preliminary data.</text>
</comment>
<keyword evidence="3" id="KW-1185">Reference proteome</keyword>
<protein>
    <submittedName>
        <fullName evidence="2">Uncharacterized protein</fullName>
    </submittedName>
</protein>